<dbReference type="GO" id="GO:0048487">
    <property type="term" value="F:beta-tubulin binding"/>
    <property type="evidence" value="ECO:0007669"/>
    <property type="project" value="InterPro"/>
</dbReference>
<accession>A0AAD9J0Z5</accession>
<evidence type="ECO:0000313" key="7">
    <source>
        <dbReference type="EMBL" id="KAK2144569.1"/>
    </source>
</evidence>
<dbReference type="InterPro" id="IPR004226">
    <property type="entry name" value="TBCA"/>
</dbReference>
<evidence type="ECO:0000256" key="2">
    <source>
        <dbReference type="ARBA" id="ARBA00006806"/>
    </source>
</evidence>
<gene>
    <name evidence="7" type="ORF">LSH36_746g01093</name>
</gene>
<dbReference type="GO" id="GO:0005874">
    <property type="term" value="C:microtubule"/>
    <property type="evidence" value="ECO:0007669"/>
    <property type="project" value="UniProtKB-KW"/>
</dbReference>
<dbReference type="Proteomes" id="UP001208570">
    <property type="component" value="Unassembled WGS sequence"/>
</dbReference>
<dbReference type="GO" id="GO:0007023">
    <property type="term" value="P:post-chaperonin tubulin folding pathway"/>
    <property type="evidence" value="ECO:0007669"/>
    <property type="project" value="UniProtKB-UniRule"/>
</dbReference>
<evidence type="ECO:0000256" key="3">
    <source>
        <dbReference type="ARBA" id="ARBA00015002"/>
    </source>
</evidence>
<reference evidence="7" key="1">
    <citation type="journal article" date="2023" name="Mol. Biol. Evol.">
        <title>Third-Generation Sequencing Reveals the Adaptive Role of the Epigenome in Three Deep-Sea Polychaetes.</title>
        <authorList>
            <person name="Perez M."/>
            <person name="Aroh O."/>
            <person name="Sun Y."/>
            <person name="Lan Y."/>
            <person name="Juniper S.K."/>
            <person name="Young C.R."/>
            <person name="Angers B."/>
            <person name="Qian P.Y."/>
        </authorList>
    </citation>
    <scope>NUCLEOTIDE SEQUENCE</scope>
    <source>
        <strain evidence="7">P08H-3</strain>
    </source>
</reference>
<dbReference type="PANTHER" id="PTHR21500:SF0">
    <property type="entry name" value="TUBULIN-SPECIFIC CHAPERONE A"/>
    <property type="match status" value="1"/>
</dbReference>
<comment type="caution">
    <text evidence="7">The sequence shown here is derived from an EMBL/GenBank/DDBJ whole genome shotgun (WGS) entry which is preliminary data.</text>
</comment>
<name>A0AAD9J0Z5_9ANNE</name>
<evidence type="ECO:0000256" key="1">
    <source>
        <dbReference type="ARBA" id="ARBA00003046"/>
    </source>
</evidence>
<evidence type="ECO:0000313" key="8">
    <source>
        <dbReference type="Proteomes" id="UP001208570"/>
    </source>
</evidence>
<evidence type="ECO:0000256" key="4">
    <source>
        <dbReference type="ARBA" id="ARBA00023186"/>
    </source>
</evidence>
<comment type="function">
    <text evidence="1">Tubulin-folding protein; involved in the early step of the tubulin folding pathway.</text>
</comment>
<comment type="subunit">
    <text evidence="5 6">Supercomplex made of cofactors A to E. Cofactors A and D function by capturing and stabilizing tubulin in a quasi-native conformation. Cofactor E binds to the cofactor D-tubulin complex; interaction with cofactor C then causes the release of tubulin polypeptides that are committed to the native state.</text>
</comment>
<proteinExistence type="inferred from homology"/>
<dbReference type="Gene3D" id="1.20.58.90">
    <property type="match status" value="1"/>
</dbReference>
<keyword evidence="4 6" id="KW-0143">Chaperone</keyword>
<dbReference type="EMBL" id="JAODUP010000746">
    <property type="protein sequence ID" value="KAK2144569.1"/>
    <property type="molecule type" value="Genomic_DNA"/>
</dbReference>
<keyword evidence="8" id="KW-1185">Reference proteome</keyword>
<organism evidence="7 8">
    <name type="scientific">Paralvinella palmiformis</name>
    <dbReference type="NCBI Taxonomy" id="53620"/>
    <lineage>
        <taxon>Eukaryota</taxon>
        <taxon>Metazoa</taxon>
        <taxon>Spiralia</taxon>
        <taxon>Lophotrochozoa</taxon>
        <taxon>Annelida</taxon>
        <taxon>Polychaeta</taxon>
        <taxon>Sedentaria</taxon>
        <taxon>Canalipalpata</taxon>
        <taxon>Terebellida</taxon>
        <taxon>Terebelliformia</taxon>
        <taxon>Alvinellidae</taxon>
        <taxon>Paralvinella</taxon>
    </lineage>
</organism>
<dbReference type="GO" id="GO:0007021">
    <property type="term" value="P:tubulin complex assembly"/>
    <property type="evidence" value="ECO:0007669"/>
    <property type="project" value="UniProtKB-UniRule"/>
</dbReference>
<dbReference type="GO" id="GO:0005829">
    <property type="term" value="C:cytosol"/>
    <property type="evidence" value="ECO:0007669"/>
    <property type="project" value="TreeGrafter"/>
</dbReference>
<dbReference type="InterPro" id="IPR036126">
    <property type="entry name" value="TBCA_sf"/>
</dbReference>
<keyword evidence="6" id="KW-0493">Microtubule</keyword>
<keyword evidence="6" id="KW-0963">Cytoplasm</keyword>
<evidence type="ECO:0000256" key="6">
    <source>
        <dbReference type="RuleBase" id="RU364030"/>
    </source>
</evidence>
<sequence length="98" mass="11579">MIDLSFMFCRLAKEKVYYEKEADELQVKVDKMKSDGKDEYDIRKMEEVMAESKMMIPDCERKLAAARKDLIKLLETEKDLEESEEYKKAQAIIEDTQS</sequence>
<protein>
    <recommendedName>
        <fullName evidence="3 6">Tubulin-specific chaperone A</fullName>
    </recommendedName>
</protein>
<comment type="similarity">
    <text evidence="2 6">Belongs to the TBCA family.</text>
</comment>
<keyword evidence="6" id="KW-0206">Cytoskeleton</keyword>
<dbReference type="SUPFAM" id="SSF46988">
    <property type="entry name" value="Tubulin chaperone cofactor A"/>
    <property type="match status" value="1"/>
</dbReference>
<dbReference type="Pfam" id="PF02970">
    <property type="entry name" value="TBCA"/>
    <property type="match status" value="1"/>
</dbReference>
<comment type="subcellular location">
    <subcellularLocation>
        <location evidence="6">Cytoplasm</location>
        <location evidence="6">Cytoskeleton</location>
    </subcellularLocation>
</comment>
<dbReference type="AlphaFoldDB" id="A0AAD9J0Z5"/>
<evidence type="ECO:0000256" key="5">
    <source>
        <dbReference type="ARBA" id="ARBA00026055"/>
    </source>
</evidence>
<dbReference type="PANTHER" id="PTHR21500">
    <property type="entry name" value="TUBULIN-SPECIFIC CHAPERONE A"/>
    <property type="match status" value="1"/>
</dbReference>